<dbReference type="OrthoDB" id="3255427at2759"/>
<dbReference type="EMBL" id="JAACJN010000016">
    <property type="protein sequence ID" value="KAF5390231.1"/>
    <property type="molecule type" value="Genomic_DNA"/>
</dbReference>
<proteinExistence type="predicted"/>
<dbReference type="AlphaFoldDB" id="A0A8H5ME12"/>
<accession>A0A8H5ME12</accession>
<reference evidence="2 3" key="1">
    <citation type="journal article" date="2020" name="ISME J.">
        <title>Uncovering the hidden diversity of litter-decomposition mechanisms in mushroom-forming fungi.</title>
        <authorList>
            <person name="Floudas D."/>
            <person name="Bentzer J."/>
            <person name="Ahren D."/>
            <person name="Johansson T."/>
            <person name="Persson P."/>
            <person name="Tunlid A."/>
        </authorList>
    </citation>
    <scope>NUCLEOTIDE SEQUENCE [LARGE SCALE GENOMIC DNA]</scope>
    <source>
        <strain evidence="2 3">CBS 406.79</strain>
    </source>
</reference>
<name>A0A8H5ME12_9AGAR</name>
<gene>
    <name evidence="2" type="ORF">D9757_002959</name>
</gene>
<dbReference type="Proteomes" id="UP000518752">
    <property type="component" value="Unassembled WGS sequence"/>
</dbReference>
<feature type="compositionally biased region" description="Low complexity" evidence="1">
    <location>
        <begin position="71"/>
        <end position="87"/>
    </location>
</feature>
<protein>
    <submittedName>
        <fullName evidence="2">Uncharacterized protein</fullName>
    </submittedName>
</protein>
<comment type="caution">
    <text evidence="2">The sequence shown here is derived from an EMBL/GenBank/DDBJ whole genome shotgun (WGS) entry which is preliminary data.</text>
</comment>
<organism evidence="2 3">
    <name type="scientific">Collybiopsis confluens</name>
    <dbReference type="NCBI Taxonomy" id="2823264"/>
    <lineage>
        <taxon>Eukaryota</taxon>
        <taxon>Fungi</taxon>
        <taxon>Dikarya</taxon>
        <taxon>Basidiomycota</taxon>
        <taxon>Agaricomycotina</taxon>
        <taxon>Agaricomycetes</taxon>
        <taxon>Agaricomycetidae</taxon>
        <taxon>Agaricales</taxon>
        <taxon>Marasmiineae</taxon>
        <taxon>Omphalotaceae</taxon>
        <taxon>Collybiopsis</taxon>
    </lineage>
</organism>
<feature type="region of interest" description="Disordered" evidence="1">
    <location>
        <begin position="44"/>
        <end position="88"/>
    </location>
</feature>
<keyword evidence="3" id="KW-1185">Reference proteome</keyword>
<evidence type="ECO:0000313" key="2">
    <source>
        <dbReference type="EMBL" id="KAF5390231.1"/>
    </source>
</evidence>
<evidence type="ECO:0000256" key="1">
    <source>
        <dbReference type="SAM" id="MobiDB-lite"/>
    </source>
</evidence>
<feature type="compositionally biased region" description="Pro residues" evidence="1">
    <location>
        <begin position="45"/>
        <end position="59"/>
    </location>
</feature>
<sequence>MQMQQQYYYNTPYDGAGPYNGYTPAYTQPQSTFWGSTPYAGNAGLPPPMQLQASAPPPLHRSNHRSRATMPSSSKPLKSALKSAQSAIPSTPALYQRKRALSNSKRDYLPTPAIDYTPGYNTNQVFQLPQDESAYMFVSFHGTNEIIIENLAHKAMDEIRREIFGMWPGGMTLDELINTQWRVRFQNAPWALRDENVQWAWRMLVRLFTLFEERGFTYNTTIDVGSAVRLLLLRPLYTLMCFTRVLDYNSSLPNNPSASFSSLR</sequence>
<evidence type="ECO:0000313" key="3">
    <source>
        <dbReference type="Proteomes" id="UP000518752"/>
    </source>
</evidence>